<gene>
    <name evidence="3" type="ORF">EU555_28800</name>
</gene>
<evidence type="ECO:0000313" key="4">
    <source>
        <dbReference type="Proteomes" id="UP000297535"/>
    </source>
</evidence>
<feature type="transmembrane region" description="Helical" evidence="1">
    <location>
        <begin position="237"/>
        <end position="255"/>
    </location>
</feature>
<name>A0A4Z0NHW4_9HYPH</name>
<feature type="transmembrane region" description="Helical" evidence="1">
    <location>
        <begin position="151"/>
        <end position="169"/>
    </location>
</feature>
<keyword evidence="1" id="KW-1133">Transmembrane helix</keyword>
<dbReference type="RefSeq" id="WP_135418819.1">
    <property type="nucleotide sequence ID" value="NZ_SRLB01000031.1"/>
</dbReference>
<evidence type="ECO:0000256" key="1">
    <source>
        <dbReference type="SAM" id="Phobius"/>
    </source>
</evidence>
<dbReference type="AlphaFoldDB" id="A0A4Z0NHW4"/>
<proteinExistence type="predicted"/>
<feature type="transmembrane region" description="Helical" evidence="1">
    <location>
        <begin position="77"/>
        <end position="97"/>
    </location>
</feature>
<feature type="transmembrane region" description="Helical" evidence="1">
    <location>
        <begin position="210"/>
        <end position="230"/>
    </location>
</feature>
<organism evidence="3 4">
    <name type="scientific">Methylobacterium nonmethylotrophicum</name>
    <dbReference type="NCBI Taxonomy" id="1141884"/>
    <lineage>
        <taxon>Bacteria</taxon>
        <taxon>Pseudomonadati</taxon>
        <taxon>Pseudomonadota</taxon>
        <taxon>Alphaproteobacteria</taxon>
        <taxon>Hyphomicrobiales</taxon>
        <taxon>Methylobacteriaceae</taxon>
        <taxon>Methylobacterium</taxon>
    </lineage>
</organism>
<sequence length="285" mass="30200">MQASARSGVVLMMLAMLVFGSQDALSRLLATQYPVVVVLMLRFWFFGTCVLAWCACRPGGVTRALSTRWPLLQGLRGILLAAQLILLVRGFTLIGLVESHAVFASYPLLITALAGPLLGEHVPARSWRALALGAFGVVVILRPGAGLVAPGALLVLLAALLFAAYSLLTRFVARTDSPLTNVLYTGLVAATVLTGLGLPHWVPIDLSDTAPLLLLCGSGVLGHVLLISVYTRVEAHIVQPLAYLQLVFASAFGVMVFDEHVFVSTAIGAFIVIVAGLYSLQLSKA</sequence>
<dbReference type="Proteomes" id="UP000297535">
    <property type="component" value="Unassembled WGS sequence"/>
</dbReference>
<feature type="domain" description="EamA" evidence="2">
    <location>
        <begin position="7"/>
        <end position="141"/>
    </location>
</feature>
<dbReference type="GO" id="GO:0016020">
    <property type="term" value="C:membrane"/>
    <property type="evidence" value="ECO:0007669"/>
    <property type="project" value="InterPro"/>
</dbReference>
<dbReference type="Pfam" id="PF00892">
    <property type="entry name" value="EamA"/>
    <property type="match status" value="2"/>
</dbReference>
<keyword evidence="4" id="KW-1185">Reference proteome</keyword>
<evidence type="ECO:0000313" key="3">
    <source>
        <dbReference type="EMBL" id="TGD95262.1"/>
    </source>
</evidence>
<accession>A0A4Z0NHW4</accession>
<keyword evidence="1" id="KW-0812">Transmembrane</keyword>
<comment type="caution">
    <text evidence="3">The sequence shown here is derived from an EMBL/GenBank/DDBJ whole genome shotgun (WGS) entry which is preliminary data.</text>
</comment>
<protein>
    <submittedName>
        <fullName evidence="3">DMT family transporter</fullName>
    </submittedName>
</protein>
<dbReference type="InterPro" id="IPR000620">
    <property type="entry name" value="EamA_dom"/>
</dbReference>
<keyword evidence="1" id="KW-0472">Membrane</keyword>
<feature type="transmembrane region" description="Helical" evidence="1">
    <location>
        <begin position="261"/>
        <end position="280"/>
    </location>
</feature>
<dbReference type="PANTHER" id="PTHR22911:SF103">
    <property type="entry name" value="BLR2811 PROTEIN"/>
    <property type="match status" value="1"/>
</dbReference>
<feature type="domain" description="EamA" evidence="2">
    <location>
        <begin position="150"/>
        <end position="275"/>
    </location>
</feature>
<dbReference type="OrthoDB" id="9815809at2"/>
<dbReference type="PANTHER" id="PTHR22911">
    <property type="entry name" value="ACYL-MALONYL CONDENSING ENZYME-RELATED"/>
    <property type="match status" value="1"/>
</dbReference>
<evidence type="ECO:0000259" key="2">
    <source>
        <dbReference type="Pfam" id="PF00892"/>
    </source>
</evidence>
<feature type="transmembrane region" description="Helical" evidence="1">
    <location>
        <begin position="36"/>
        <end position="56"/>
    </location>
</feature>
<feature type="transmembrane region" description="Helical" evidence="1">
    <location>
        <begin position="126"/>
        <end position="145"/>
    </location>
</feature>
<dbReference type="SUPFAM" id="SSF103481">
    <property type="entry name" value="Multidrug resistance efflux transporter EmrE"/>
    <property type="match status" value="2"/>
</dbReference>
<reference evidence="3 4" key="1">
    <citation type="submission" date="2019-04" db="EMBL/GenBank/DDBJ databases">
        <authorList>
            <person name="Feng G."/>
            <person name="Zhu H."/>
        </authorList>
    </citation>
    <scope>NUCLEOTIDE SEQUENCE [LARGE SCALE GENOMIC DNA]</scope>
    <source>
        <strain evidence="3 4">6HR-1</strain>
    </source>
</reference>
<feature type="transmembrane region" description="Helical" evidence="1">
    <location>
        <begin position="103"/>
        <end position="119"/>
    </location>
</feature>
<dbReference type="InterPro" id="IPR037185">
    <property type="entry name" value="EmrE-like"/>
</dbReference>
<dbReference type="EMBL" id="SRLB01000031">
    <property type="protein sequence ID" value="TGD95262.1"/>
    <property type="molecule type" value="Genomic_DNA"/>
</dbReference>
<feature type="transmembrane region" description="Helical" evidence="1">
    <location>
        <begin position="181"/>
        <end position="198"/>
    </location>
</feature>